<evidence type="ECO:0000256" key="1">
    <source>
        <dbReference type="SAM" id="Phobius"/>
    </source>
</evidence>
<dbReference type="EMBL" id="LSRP01000024">
    <property type="protein sequence ID" value="OJG00585.1"/>
    <property type="molecule type" value="Genomic_DNA"/>
</dbReference>
<keyword evidence="1" id="KW-1133">Transmembrane helix</keyword>
<comment type="caution">
    <text evidence="2">The sequence shown here is derived from an EMBL/GenBank/DDBJ whole genome shotgun (WGS) entry which is preliminary data.</text>
</comment>
<keyword evidence="3" id="KW-1185">Reference proteome</keyword>
<dbReference type="InterPro" id="IPR021830">
    <property type="entry name" value="DUF3422"/>
</dbReference>
<dbReference type="Pfam" id="PF11902">
    <property type="entry name" value="DUF3422"/>
    <property type="match status" value="1"/>
</dbReference>
<dbReference type="OrthoDB" id="9767470at2"/>
<keyword evidence="1" id="KW-0472">Membrane</keyword>
<dbReference type="Proteomes" id="UP000182661">
    <property type="component" value="Unassembled WGS sequence"/>
</dbReference>
<accession>A0A657LYP1</accession>
<keyword evidence="1" id="KW-0812">Transmembrane</keyword>
<dbReference type="RefSeq" id="WP_071831415.1">
    <property type="nucleotide sequence ID" value="NZ_LSRP01000024.1"/>
</dbReference>
<gene>
    <name evidence="2" type="ORF">AX760_10495</name>
</gene>
<dbReference type="AlphaFoldDB" id="A0A657LYP1"/>
<evidence type="ECO:0000313" key="2">
    <source>
        <dbReference type="EMBL" id="OJG00585.1"/>
    </source>
</evidence>
<feature type="transmembrane region" description="Helical" evidence="1">
    <location>
        <begin position="393"/>
        <end position="412"/>
    </location>
</feature>
<reference evidence="2 3" key="1">
    <citation type="submission" date="2016-02" db="EMBL/GenBank/DDBJ databases">
        <title>Genome sequencing of a beta-galactosidase producing bacteria Rhizobium sp. 59.</title>
        <authorList>
            <person name="Wang D."/>
            <person name="Kot W."/>
            <person name="Qin Y."/>
            <person name="Hansen L."/>
            <person name="Naqvi K."/>
            <person name="Rensing C."/>
        </authorList>
    </citation>
    <scope>NUCLEOTIDE SEQUENCE [LARGE SCALE GENOMIC DNA]</scope>
    <source>
        <strain evidence="2 3">59</strain>
    </source>
</reference>
<feature type="transmembrane region" description="Helical" evidence="1">
    <location>
        <begin position="360"/>
        <end position="381"/>
    </location>
</feature>
<protein>
    <submittedName>
        <fullName evidence="2">Egg lysin</fullName>
    </submittedName>
</protein>
<organism evidence="2 3">
    <name type="scientific">Pararhizobium antarcticum</name>
    <dbReference type="NCBI Taxonomy" id="1798805"/>
    <lineage>
        <taxon>Bacteria</taxon>
        <taxon>Pseudomonadati</taxon>
        <taxon>Pseudomonadota</taxon>
        <taxon>Alphaproteobacteria</taxon>
        <taxon>Hyphomicrobiales</taxon>
        <taxon>Rhizobiaceae</taxon>
        <taxon>Rhizobium/Agrobacterium group</taxon>
        <taxon>Pararhizobium</taxon>
    </lineage>
</organism>
<name>A0A657LYP1_9HYPH</name>
<sequence>MAKGSFAFPAAPLRAQALGEIHARPYALVTSPRVIFQLAFMTDGGTIVDHAVLSELSRARGIAAPGREANHHAMPWGQGTLRWERHTEFSTYFWDAVAPEKFGGEVAIHPFGDGFSPPGTLMSGIRLEIRPDTPETRAAIALFDPTSLCHSEIKNGQATILTDFRQNGDGLTQILVLDRGMTEAGTGALVQRLLDIETYRTLAMIGLPLAQSLSPDIRRIEDGLTAVTQRMRGDVRNEADQMLAEITRLAAELEAGAALSLYRFGASRAYYGIVQERIRTLAETGMPGFESMGTFLERRLAPAMRTCQSIEERQANLSRKLARATSLLRSWVDVELERQNSVLLNSMDRRAKLQLRLQQTVEGLSVAAISYYVVGLFGYLAKAVESEGLPIKSSVLTGFFVPVAVLVIWLFVRSIRRRHEDEDRETH</sequence>
<proteinExistence type="predicted"/>
<evidence type="ECO:0000313" key="3">
    <source>
        <dbReference type="Proteomes" id="UP000182661"/>
    </source>
</evidence>